<comment type="caution">
    <text evidence="2">The sequence shown here is derived from an EMBL/GenBank/DDBJ whole genome shotgun (WGS) entry which is preliminary data.</text>
</comment>
<dbReference type="AlphaFoldDB" id="A0AAV4CHI6"/>
<keyword evidence="1" id="KW-0472">Membrane</keyword>
<name>A0AAV4CHI6_9GAST</name>
<feature type="transmembrane region" description="Helical" evidence="1">
    <location>
        <begin position="12"/>
        <end position="33"/>
    </location>
</feature>
<reference evidence="2 3" key="1">
    <citation type="journal article" date="2021" name="Elife">
        <title>Chloroplast acquisition without the gene transfer in kleptoplastic sea slugs, Plakobranchus ocellatus.</title>
        <authorList>
            <person name="Maeda T."/>
            <person name="Takahashi S."/>
            <person name="Yoshida T."/>
            <person name="Shimamura S."/>
            <person name="Takaki Y."/>
            <person name="Nagai Y."/>
            <person name="Toyoda A."/>
            <person name="Suzuki Y."/>
            <person name="Arimoto A."/>
            <person name="Ishii H."/>
            <person name="Satoh N."/>
            <person name="Nishiyama T."/>
            <person name="Hasebe M."/>
            <person name="Maruyama T."/>
            <person name="Minagawa J."/>
            <person name="Obokata J."/>
            <person name="Shigenobu S."/>
        </authorList>
    </citation>
    <scope>NUCLEOTIDE SEQUENCE [LARGE SCALE GENOMIC DNA]</scope>
</reference>
<keyword evidence="3" id="KW-1185">Reference proteome</keyword>
<keyword evidence="1" id="KW-1133">Transmembrane helix</keyword>
<gene>
    <name evidence="2" type="ORF">PoB_005675900</name>
</gene>
<dbReference type="Proteomes" id="UP000735302">
    <property type="component" value="Unassembled WGS sequence"/>
</dbReference>
<protein>
    <submittedName>
        <fullName evidence="2">Uncharacterized protein</fullName>
    </submittedName>
</protein>
<sequence length="92" mass="10243">MQRREPSAVPAIPSGTVLTLVQSYIFMMLINCAPSRGRRRERPALSRLQTVILSSHARHMTQCLKSTTLNTTSLGIDGARRAYRDARSSLQS</sequence>
<dbReference type="EMBL" id="BLXT01006232">
    <property type="protein sequence ID" value="GFO30254.1"/>
    <property type="molecule type" value="Genomic_DNA"/>
</dbReference>
<evidence type="ECO:0000313" key="2">
    <source>
        <dbReference type="EMBL" id="GFO30254.1"/>
    </source>
</evidence>
<evidence type="ECO:0000256" key="1">
    <source>
        <dbReference type="SAM" id="Phobius"/>
    </source>
</evidence>
<keyword evidence="1" id="KW-0812">Transmembrane</keyword>
<evidence type="ECO:0000313" key="3">
    <source>
        <dbReference type="Proteomes" id="UP000735302"/>
    </source>
</evidence>
<proteinExistence type="predicted"/>
<accession>A0AAV4CHI6</accession>
<organism evidence="2 3">
    <name type="scientific">Plakobranchus ocellatus</name>
    <dbReference type="NCBI Taxonomy" id="259542"/>
    <lineage>
        <taxon>Eukaryota</taxon>
        <taxon>Metazoa</taxon>
        <taxon>Spiralia</taxon>
        <taxon>Lophotrochozoa</taxon>
        <taxon>Mollusca</taxon>
        <taxon>Gastropoda</taxon>
        <taxon>Heterobranchia</taxon>
        <taxon>Euthyneura</taxon>
        <taxon>Panpulmonata</taxon>
        <taxon>Sacoglossa</taxon>
        <taxon>Placobranchoidea</taxon>
        <taxon>Plakobranchidae</taxon>
        <taxon>Plakobranchus</taxon>
    </lineage>
</organism>